<organism evidence="1">
    <name type="scientific">uncultured Eubacteriales bacterium</name>
    <dbReference type="NCBI Taxonomy" id="172733"/>
    <lineage>
        <taxon>Bacteria</taxon>
        <taxon>Bacillati</taxon>
        <taxon>Bacillota</taxon>
        <taxon>Clostridia</taxon>
        <taxon>Eubacteriales</taxon>
        <taxon>environmental samples</taxon>
    </lineage>
</organism>
<dbReference type="AlphaFoldDB" id="A0A212K7H8"/>
<protein>
    <recommendedName>
        <fullName evidence="2">TnpV protein</fullName>
    </recommendedName>
</protein>
<gene>
    <name evidence="1" type="ORF">KL86CLO1_12331</name>
</gene>
<evidence type="ECO:0008006" key="2">
    <source>
        <dbReference type="Google" id="ProtNLM"/>
    </source>
</evidence>
<evidence type="ECO:0000313" key="1">
    <source>
        <dbReference type="EMBL" id="SBW07674.1"/>
    </source>
</evidence>
<proteinExistence type="predicted"/>
<accession>A0A212K7H8</accession>
<dbReference type="EMBL" id="FLUN01000001">
    <property type="protein sequence ID" value="SBW07674.1"/>
    <property type="molecule type" value="Genomic_DNA"/>
</dbReference>
<dbReference type="InterPro" id="IPR026989">
    <property type="entry name" value="TnpV"/>
</dbReference>
<sequence length="116" mass="13532">MAKFEFEYTEIDGLLYPNIEIDVKIMLDNLGKYGRLRLNYLHEQKPGMYRELLLTGKLAVHCATVDEIAFEMAERIRADYLKLHPMPEEDTMERIRLSELAQELADECVLHDLICG</sequence>
<name>A0A212K7H8_9FIRM</name>
<reference evidence="1" key="1">
    <citation type="submission" date="2016-04" db="EMBL/GenBank/DDBJ databases">
        <authorList>
            <person name="Evans L.H."/>
            <person name="Alamgir A."/>
            <person name="Owens N."/>
            <person name="Weber N.D."/>
            <person name="Virtaneva K."/>
            <person name="Barbian K."/>
            <person name="Babar A."/>
            <person name="Rosenke K."/>
        </authorList>
    </citation>
    <scope>NUCLEOTIDE SEQUENCE</scope>
    <source>
        <strain evidence="1">86</strain>
    </source>
</reference>
<dbReference type="Pfam" id="PF14198">
    <property type="entry name" value="TnpV"/>
    <property type="match status" value="1"/>
</dbReference>